<evidence type="ECO:0000256" key="2">
    <source>
        <dbReference type="HAMAP-Rule" id="MF_01940"/>
    </source>
</evidence>
<sequence length="193" mass="21692">MTEMRTFVAVPLTDPHKRILHEQTLQWRTTLPFRKWVHQADYHITLKFLGATAPDLLEAISRNLSLIASETASFSLSIGGLGTFGPAQSPSVLWAKLGGQLDKLDDLQGRAENALSQLGFPRENRPYRPHVTIARKYSGNEPLSPDILQTIRLKNKDGQALQWHVPEIVLYQSHLDRNPMYEAVASFALPQAD</sequence>
<dbReference type="InterPro" id="IPR004175">
    <property type="entry name" value="RNA_CPDase"/>
</dbReference>
<proteinExistence type="inferred from homology"/>
<accession>A0ABU5ZKL5</accession>
<reference evidence="3" key="1">
    <citation type="submission" date="2023-12" db="EMBL/GenBank/DDBJ databases">
        <title>Fervidustalea candida gen. nov., sp. nov., a novel member of the family Paenibacillaceae isolated from a geothermal area.</title>
        <authorList>
            <person name="Li W.-J."/>
            <person name="Jiao J.-Y."/>
            <person name="Chen Y."/>
        </authorList>
    </citation>
    <scope>NUCLEOTIDE SEQUENCE</scope>
    <source>
        <strain evidence="3">SYSU GA230002</strain>
    </source>
</reference>
<dbReference type="Gene3D" id="3.90.1140.10">
    <property type="entry name" value="Cyclic phosphodiesterase"/>
    <property type="match status" value="1"/>
</dbReference>
<feature type="short sequence motif" description="HXTX 2" evidence="2">
    <location>
        <begin position="130"/>
        <end position="133"/>
    </location>
</feature>
<feature type="short sequence motif" description="HXTX 1" evidence="2">
    <location>
        <begin position="43"/>
        <end position="46"/>
    </location>
</feature>
<dbReference type="EC" id="3.1.4.58" evidence="2"/>
<dbReference type="HAMAP" id="MF_01940">
    <property type="entry name" value="RNA_CPDase"/>
    <property type="match status" value="1"/>
</dbReference>
<protein>
    <recommendedName>
        <fullName evidence="2">RNA 2',3'-cyclic phosphodiesterase</fullName>
        <shortName evidence="2">RNA 2',3'-CPDase</shortName>
        <ecNumber evidence="2">3.1.4.58</ecNumber>
    </recommendedName>
</protein>
<dbReference type="SUPFAM" id="SSF55144">
    <property type="entry name" value="LigT-like"/>
    <property type="match status" value="1"/>
</dbReference>
<dbReference type="Pfam" id="PF13563">
    <property type="entry name" value="2_5_RNA_ligase2"/>
    <property type="match status" value="1"/>
</dbReference>
<dbReference type="PANTHER" id="PTHR35561">
    <property type="entry name" value="RNA 2',3'-CYCLIC PHOSPHODIESTERASE"/>
    <property type="match status" value="1"/>
</dbReference>
<dbReference type="PANTHER" id="PTHR35561:SF1">
    <property type="entry name" value="RNA 2',3'-CYCLIC PHOSPHODIESTERASE"/>
    <property type="match status" value="1"/>
</dbReference>
<organism evidence="3 4">
    <name type="scientific">Ferviditalea candida</name>
    <dbReference type="NCBI Taxonomy" id="3108399"/>
    <lineage>
        <taxon>Bacteria</taxon>
        <taxon>Bacillati</taxon>
        <taxon>Bacillota</taxon>
        <taxon>Bacilli</taxon>
        <taxon>Bacillales</taxon>
        <taxon>Paenibacillaceae</taxon>
        <taxon>Ferviditalea</taxon>
    </lineage>
</organism>
<dbReference type="Proteomes" id="UP001310386">
    <property type="component" value="Unassembled WGS sequence"/>
</dbReference>
<evidence type="ECO:0000256" key="1">
    <source>
        <dbReference type="ARBA" id="ARBA00022801"/>
    </source>
</evidence>
<gene>
    <name evidence="3" type="primary">thpR</name>
    <name evidence="3" type="ORF">VF724_08190</name>
</gene>
<keyword evidence="4" id="KW-1185">Reference proteome</keyword>
<keyword evidence="1 2" id="KW-0378">Hydrolase</keyword>
<comment type="function">
    <text evidence="2">Hydrolyzes RNA 2',3'-cyclic phosphodiester to an RNA 2'-phosphomonoester.</text>
</comment>
<feature type="active site" description="Proton donor" evidence="2">
    <location>
        <position position="43"/>
    </location>
</feature>
<comment type="caution">
    <text evidence="3">The sequence shown here is derived from an EMBL/GenBank/DDBJ whole genome shotgun (WGS) entry which is preliminary data.</text>
</comment>
<evidence type="ECO:0000313" key="3">
    <source>
        <dbReference type="EMBL" id="MEB3101640.1"/>
    </source>
</evidence>
<comment type="catalytic activity">
    <reaction evidence="2">
        <text>a 3'-end 2',3'-cyclophospho-ribonucleotide-RNA + H2O = a 3'-end 2'-phospho-ribonucleotide-RNA + H(+)</text>
        <dbReference type="Rhea" id="RHEA:11828"/>
        <dbReference type="Rhea" id="RHEA-COMP:10464"/>
        <dbReference type="Rhea" id="RHEA-COMP:17353"/>
        <dbReference type="ChEBI" id="CHEBI:15377"/>
        <dbReference type="ChEBI" id="CHEBI:15378"/>
        <dbReference type="ChEBI" id="CHEBI:83064"/>
        <dbReference type="ChEBI" id="CHEBI:173113"/>
        <dbReference type="EC" id="3.1.4.58"/>
    </reaction>
</comment>
<comment type="similarity">
    <text evidence="2">Belongs to the 2H phosphoesterase superfamily. ThpR family.</text>
</comment>
<dbReference type="EMBL" id="JAYJLD010000009">
    <property type="protein sequence ID" value="MEB3101640.1"/>
    <property type="molecule type" value="Genomic_DNA"/>
</dbReference>
<dbReference type="NCBIfam" id="TIGR02258">
    <property type="entry name" value="2_5_ligase"/>
    <property type="match status" value="1"/>
</dbReference>
<dbReference type="InterPro" id="IPR009097">
    <property type="entry name" value="Cyclic_Pdiesterase"/>
</dbReference>
<dbReference type="RefSeq" id="WP_371753759.1">
    <property type="nucleotide sequence ID" value="NZ_JAYJLD010000009.1"/>
</dbReference>
<evidence type="ECO:0000313" key="4">
    <source>
        <dbReference type="Proteomes" id="UP001310386"/>
    </source>
</evidence>
<name>A0ABU5ZKL5_9BACL</name>
<feature type="active site" description="Proton acceptor" evidence="2">
    <location>
        <position position="130"/>
    </location>
</feature>